<accession>A0ABY7LIU3</accession>
<dbReference type="Proteomes" id="UP001211005">
    <property type="component" value="Chromosome"/>
</dbReference>
<evidence type="ECO:0000313" key="3">
    <source>
        <dbReference type="Proteomes" id="UP001211005"/>
    </source>
</evidence>
<evidence type="ECO:0000313" key="2">
    <source>
        <dbReference type="EMBL" id="WBA40369.1"/>
    </source>
</evidence>
<reference evidence="2 3" key="1">
    <citation type="submission" date="2022-12" db="EMBL/GenBank/DDBJ databases">
        <title>Hymenobacter canadensis sp. nov. isolated from lake water of the Cambridge Bay, Canada.</title>
        <authorList>
            <person name="Kim W.H."/>
            <person name="Lee Y.M."/>
        </authorList>
    </citation>
    <scope>NUCLEOTIDE SEQUENCE [LARGE SCALE GENOMIC DNA]</scope>
    <source>
        <strain evidence="2 3">PAMC 29467</strain>
    </source>
</reference>
<protein>
    <submittedName>
        <fullName evidence="2">Uncharacterized protein</fullName>
    </submittedName>
</protein>
<feature type="region of interest" description="Disordered" evidence="1">
    <location>
        <begin position="1"/>
        <end position="21"/>
    </location>
</feature>
<organism evidence="2 3">
    <name type="scientific">Hymenobacter canadensis</name>
    <dbReference type="NCBI Taxonomy" id="2999067"/>
    <lineage>
        <taxon>Bacteria</taxon>
        <taxon>Pseudomonadati</taxon>
        <taxon>Bacteroidota</taxon>
        <taxon>Cytophagia</taxon>
        <taxon>Cytophagales</taxon>
        <taxon>Hymenobacteraceae</taxon>
        <taxon>Hymenobacter</taxon>
    </lineage>
</organism>
<keyword evidence="3" id="KW-1185">Reference proteome</keyword>
<evidence type="ECO:0000256" key="1">
    <source>
        <dbReference type="SAM" id="MobiDB-lite"/>
    </source>
</evidence>
<dbReference type="RefSeq" id="WP_269558475.1">
    <property type="nucleotide sequence ID" value="NZ_CP114767.1"/>
</dbReference>
<dbReference type="EMBL" id="CP114767">
    <property type="protein sequence ID" value="WBA40369.1"/>
    <property type="molecule type" value="Genomic_DNA"/>
</dbReference>
<name>A0ABY7LIU3_9BACT</name>
<sequence length="57" mass="5919">MISVRSPTTGRVGTKPANSRAQHWACPATAASGRAAPLIGRLYSVELKVMLPALGNS</sequence>
<gene>
    <name evidence="2" type="ORF">O3303_11050</name>
</gene>
<proteinExistence type="predicted"/>